<dbReference type="SUPFAM" id="SSF47266">
    <property type="entry name" value="4-helical cytokines"/>
    <property type="match status" value="1"/>
</dbReference>
<organism evidence="8 9">
    <name type="scientific">Gekko japonicus</name>
    <name type="common">Schlegel's Japanese gecko</name>
    <dbReference type="NCBI Taxonomy" id="146911"/>
    <lineage>
        <taxon>Eukaryota</taxon>
        <taxon>Metazoa</taxon>
        <taxon>Chordata</taxon>
        <taxon>Craniata</taxon>
        <taxon>Vertebrata</taxon>
        <taxon>Euteleostomi</taxon>
        <taxon>Lepidosauria</taxon>
        <taxon>Squamata</taxon>
        <taxon>Bifurcata</taxon>
        <taxon>Gekkota</taxon>
        <taxon>Gekkonidae</taxon>
        <taxon>Gekkoninae</taxon>
        <taxon>Gekko</taxon>
    </lineage>
</organism>
<evidence type="ECO:0000313" key="9">
    <source>
        <dbReference type="RefSeq" id="XP_015273225.1"/>
    </source>
</evidence>
<reference evidence="9" key="1">
    <citation type="submission" date="2025-08" db="UniProtKB">
        <authorList>
            <consortium name="RefSeq"/>
        </authorList>
    </citation>
    <scope>IDENTIFICATION</scope>
</reference>
<evidence type="ECO:0000256" key="1">
    <source>
        <dbReference type="ARBA" id="ARBA00004613"/>
    </source>
</evidence>
<dbReference type="InterPro" id="IPR009079">
    <property type="entry name" value="4_helix_cytokine-like_core"/>
</dbReference>
<name>A0ABM1KHN8_GEKJA</name>
<proteinExistence type="inferred from homology"/>
<dbReference type="GeneID" id="107115939"/>
<keyword evidence="8" id="KW-1185">Reference proteome</keyword>
<keyword evidence="6" id="KW-1015">Disulfide bond</keyword>
<dbReference type="PANTHER" id="PTHR14356:SF3">
    <property type="entry name" value="INTERLEUKIN-15"/>
    <property type="match status" value="1"/>
</dbReference>
<dbReference type="Gene3D" id="1.20.1250.70">
    <property type="entry name" value="Interleukin-15/Interleukin-21"/>
    <property type="match status" value="1"/>
</dbReference>
<accession>A0ABM1KHN8</accession>
<keyword evidence="5" id="KW-0732">Signal</keyword>
<protein>
    <recommendedName>
        <fullName evidence="7">Interleukin</fullName>
    </recommendedName>
</protein>
<evidence type="ECO:0000313" key="8">
    <source>
        <dbReference type="Proteomes" id="UP000694871"/>
    </source>
</evidence>
<comment type="similarity">
    <text evidence="2 7">Belongs to the IL-15/IL-21 family.</text>
</comment>
<dbReference type="PANTHER" id="PTHR14356">
    <property type="entry name" value="INTERLEUKIN-15-RELATED"/>
    <property type="match status" value="1"/>
</dbReference>
<comment type="subcellular location">
    <subcellularLocation>
        <location evidence="1">Secreted</location>
    </subcellularLocation>
</comment>
<sequence length="151" mass="17573">MNSYFLSSSLNNKPTVTIFILCAYLLQVQAKHDGYLSAALADLKRIKTCSKIDAFLYTAEMTDRSECKASVMNCFILEMEVIWYESKYIRDTTFSNTVLNVLKTVREHSLVKNQSNKTSTCQKCETFGEKKCTEFLKRFEYFIKQLYTELE</sequence>
<dbReference type="InterPro" id="IPR003443">
    <property type="entry name" value="IL-15/IL-21_fam"/>
</dbReference>
<keyword evidence="4" id="KW-0964">Secreted</keyword>
<dbReference type="Proteomes" id="UP000694871">
    <property type="component" value="Unplaced"/>
</dbReference>
<evidence type="ECO:0000256" key="2">
    <source>
        <dbReference type="ARBA" id="ARBA00006050"/>
    </source>
</evidence>
<gene>
    <name evidence="9" type="primary">IL15</name>
</gene>
<evidence type="ECO:0000256" key="3">
    <source>
        <dbReference type="ARBA" id="ARBA00022514"/>
    </source>
</evidence>
<dbReference type="Pfam" id="PF02372">
    <property type="entry name" value="IL15"/>
    <property type="match status" value="1"/>
</dbReference>
<evidence type="ECO:0000256" key="5">
    <source>
        <dbReference type="ARBA" id="ARBA00022729"/>
    </source>
</evidence>
<dbReference type="InterPro" id="IPR020439">
    <property type="entry name" value="IL-15"/>
</dbReference>
<evidence type="ECO:0000256" key="6">
    <source>
        <dbReference type="ARBA" id="ARBA00023157"/>
    </source>
</evidence>
<keyword evidence="3 7" id="KW-0202">Cytokine</keyword>
<dbReference type="RefSeq" id="XP_015273225.1">
    <property type="nucleotide sequence ID" value="XM_015417739.1"/>
</dbReference>
<evidence type="ECO:0000256" key="7">
    <source>
        <dbReference type="RuleBase" id="RU003453"/>
    </source>
</evidence>
<dbReference type="PRINTS" id="PR01930">
    <property type="entry name" value="INTRLEUKIN15"/>
</dbReference>
<evidence type="ECO:0000256" key="4">
    <source>
        <dbReference type="ARBA" id="ARBA00022525"/>
    </source>
</evidence>